<dbReference type="PROSITE" id="PS50112">
    <property type="entry name" value="PAS"/>
    <property type="match status" value="2"/>
</dbReference>
<dbReference type="PANTHER" id="PTHR32071:SF121">
    <property type="entry name" value="SIGMA L-DEPENDENT TRANSCRIPTIONAL REGULATOR YQIR-RELATED"/>
    <property type="match status" value="1"/>
</dbReference>
<protein>
    <submittedName>
        <fullName evidence="7">Sigma 54-interacting transcriptional regulator</fullName>
    </submittedName>
</protein>
<feature type="domain" description="PAS" evidence="6">
    <location>
        <begin position="115"/>
        <end position="159"/>
    </location>
</feature>
<evidence type="ECO:0000256" key="2">
    <source>
        <dbReference type="ARBA" id="ARBA00022840"/>
    </source>
</evidence>
<name>A0AB39BSU0_9BACI</name>
<dbReference type="GO" id="GO:0006355">
    <property type="term" value="P:regulation of DNA-templated transcription"/>
    <property type="evidence" value="ECO:0007669"/>
    <property type="project" value="InterPro"/>
</dbReference>
<dbReference type="PANTHER" id="PTHR32071">
    <property type="entry name" value="TRANSCRIPTIONAL REGULATORY PROTEIN"/>
    <property type="match status" value="1"/>
</dbReference>
<dbReference type="PROSITE" id="PS00675">
    <property type="entry name" value="SIGMA54_INTERACT_1"/>
    <property type="match status" value="1"/>
</dbReference>
<dbReference type="Gene3D" id="1.10.10.60">
    <property type="entry name" value="Homeodomain-like"/>
    <property type="match status" value="1"/>
</dbReference>
<dbReference type="InterPro" id="IPR009057">
    <property type="entry name" value="Homeodomain-like_sf"/>
</dbReference>
<evidence type="ECO:0000313" key="7">
    <source>
        <dbReference type="EMBL" id="XDI36421.1"/>
    </source>
</evidence>
<dbReference type="Gene3D" id="3.40.50.300">
    <property type="entry name" value="P-loop containing nucleotide triphosphate hydrolases"/>
    <property type="match status" value="1"/>
</dbReference>
<evidence type="ECO:0000256" key="4">
    <source>
        <dbReference type="ARBA" id="ARBA00023163"/>
    </source>
</evidence>
<dbReference type="SMART" id="SM00382">
    <property type="entry name" value="AAA"/>
    <property type="match status" value="1"/>
</dbReference>
<dbReference type="SMART" id="SM00091">
    <property type="entry name" value="PAS"/>
    <property type="match status" value="2"/>
</dbReference>
<gene>
    <name evidence="7" type="ORF">AB3N04_17320</name>
</gene>
<dbReference type="CDD" id="cd00130">
    <property type="entry name" value="PAS"/>
    <property type="match status" value="2"/>
</dbReference>
<dbReference type="SUPFAM" id="SSF55785">
    <property type="entry name" value="PYP-like sensor domain (PAS domain)"/>
    <property type="match status" value="2"/>
</dbReference>
<dbReference type="RefSeq" id="WP_368503868.1">
    <property type="nucleotide sequence ID" value="NZ_CP162551.1"/>
</dbReference>
<dbReference type="InterPro" id="IPR002197">
    <property type="entry name" value="HTH_Fis"/>
</dbReference>
<dbReference type="InterPro" id="IPR036291">
    <property type="entry name" value="NAD(P)-bd_dom_sf"/>
</dbReference>
<dbReference type="InterPro" id="IPR025944">
    <property type="entry name" value="Sigma_54_int_dom_CS"/>
</dbReference>
<dbReference type="InterPro" id="IPR035965">
    <property type="entry name" value="PAS-like_dom_sf"/>
</dbReference>
<keyword evidence="2" id="KW-0067">ATP-binding</keyword>
<reference evidence="7" key="1">
    <citation type="submission" date="2024-07" db="EMBL/GenBank/DDBJ databases">
        <title>Identification and characteristics of an arsenic-resistant bacterial isolate, which belongs to a novel species.</title>
        <authorList>
            <person name="Juszczyk A."/>
            <person name="Kowalczyk A."/>
            <person name="Was K."/>
            <person name="Kosowicz W."/>
            <person name="Budzyn A."/>
            <person name="Latowski D."/>
        </authorList>
    </citation>
    <scope>NUCLEOTIDE SEQUENCE</scope>
    <source>
        <strain evidence="7">As8PL</strain>
    </source>
</reference>
<dbReference type="Pfam" id="PF00158">
    <property type="entry name" value="Sigma54_activat"/>
    <property type="match status" value="1"/>
</dbReference>
<dbReference type="PROSITE" id="PS50045">
    <property type="entry name" value="SIGMA54_INTERACT_4"/>
    <property type="match status" value="1"/>
</dbReference>
<dbReference type="InterPro" id="IPR025662">
    <property type="entry name" value="Sigma_54_int_dom_ATP-bd_1"/>
</dbReference>
<dbReference type="Pfam" id="PF25601">
    <property type="entry name" value="AAA_lid_14"/>
    <property type="match status" value="1"/>
</dbReference>
<dbReference type="GO" id="GO:0043565">
    <property type="term" value="F:sequence-specific DNA binding"/>
    <property type="evidence" value="ECO:0007669"/>
    <property type="project" value="InterPro"/>
</dbReference>
<accession>A0AB39BSU0</accession>
<dbReference type="InterPro" id="IPR003593">
    <property type="entry name" value="AAA+_ATPase"/>
</dbReference>
<feature type="domain" description="PAS" evidence="6">
    <location>
        <begin position="233"/>
        <end position="284"/>
    </location>
</feature>
<dbReference type="Gene3D" id="3.40.50.720">
    <property type="entry name" value="NAD(P)-binding Rossmann-like Domain"/>
    <property type="match status" value="1"/>
</dbReference>
<dbReference type="AlphaFoldDB" id="A0AB39BSU0"/>
<keyword evidence="4" id="KW-0804">Transcription</keyword>
<dbReference type="SUPFAM" id="SSF51735">
    <property type="entry name" value="NAD(P)-binding Rossmann-fold domains"/>
    <property type="match status" value="1"/>
</dbReference>
<dbReference type="Gene3D" id="3.30.450.20">
    <property type="entry name" value="PAS domain"/>
    <property type="match status" value="2"/>
</dbReference>
<evidence type="ECO:0000259" key="5">
    <source>
        <dbReference type="PROSITE" id="PS50045"/>
    </source>
</evidence>
<dbReference type="InterPro" id="IPR002078">
    <property type="entry name" value="Sigma_54_int"/>
</dbReference>
<keyword evidence="3" id="KW-0805">Transcription regulation</keyword>
<evidence type="ECO:0000256" key="3">
    <source>
        <dbReference type="ARBA" id="ARBA00023015"/>
    </source>
</evidence>
<dbReference type="InterPro" id="IPR013767">
    <property type="entry name" value="PAS_fold"/>
</dbReference>
<proteinExistence type="predicted"/>
<dbReference type="Pfam" id="PF02954">
    <property type="entry name" value="HTH_8"/>
    <property type="match status" value="1"/>
</dbReference>
<keyword evidence="1" id="KW-0547">Nucleotide-binding</keyword>
<feature type="domain" description="Sigma-54 factor interaction" evidence="5">
    <location>
        <begin position="367"/>
        <end position="597"/>
    </location>
</feature>
<organism evidence="7">
    <name type="scientific">Alkalihalophilus sp. As8PL</name>
    <dbReference type="NCBI Taxonomy" id="3237103"/>
    <lineage>
        <taxon>Bacteria</taxon>
        <taxon>Bacillati</taxon>
        <taxon>Bacillota</taxon>
        <taxon>Bacilli</taxon>
        <taxon>Bacillales</taxon>
        <taxon>Bacillaceae</taxon>
        <taxon>Alkalihalophilus</taxon>
    </lineage>
</organism>
<dbReference type="NCBIfam" id="TIGR00229">
    <property type="entry name" value="sensory_box"/>
    <property type="match status" value="2"/>
</dbReference>
<dbReference type="Pfam" id="PF00989">
    <property type="entry name" value="PAS"/>
    <property type="match status" value="2"/>
</dbReference>
<evidence type="ECO:0000256" key="1">
    <source>
        <dbReference type="ARBA" id="ARBA00022741"/>
    </source>
</evidence>
<dbReference type="Gene3D" id="1.10.8.60">
    <property type="match status" value="1"/>
</dbReference>
<dbReference type="SUPFAM" id="SSF52540">
    <property type="entry name" value="P-loop containing nucleoside triphosphate hydrolases"/>
    <property type="match status" value="1"/>
</dbReference>
<dbReference type="InterPro" id="IPR058031">
    <property type="entry name" value="AAA_lid_NorR"/>
</dbReference>
<dbReference type="InterPro" id="IPR027417">
    <property type="entry name" value="P-loop_NTPase"/>
</dbReference>
<dbReference type="PRINTS" id="PR01590">
    <property type="entry name" value="HTHFIS"/>
</dbReference>
<dbReference type="EMBL" id="CP162551">
    <property type="protein sequence ID" value="XDI36421.1"/>
    <property type="molecule type" value="Genomic_DNA"/>
</dbReference>
<dbReference type="InterPro" id="IPR000014">
    <property type="entry name" value="PAS"/>
</dbReference>
<dbReference type="SUPFAM" id="SSF46689">
    <property type="entry name" value="Homeodomain-like"/>
    <property type="match status" value="1"/>
</dbReference>
<dbReference type="GO" id="GO:0005524">
    <property type="term" value="F:ATP binding"/>
    <property type="evidence" value="ECO:0007669"/>
    <property type="project" value="UniProtKB-KW"/>
</dbReference>
<sequence length="683" mass="76500">MKNVLLIGAGRGGTALLHMLLEMEHIEVLAVVDIDPHALGIEVAKKHQIKTSHNWLDHYTEEIDIVFEATGRNDVLQSLREHVKEGTTIVPSRIARLFFTLLEEKDFLIQKLNQQSSIQETILNSTHDGMIAVNAKSQVLFFNQAASKMSGIQSEDAIGVHIQEVLPSSGLPRVIKSKREEHNRTQRFENGTTILTTRVPMFEEDRCIGGLAIFKDVTEIVEMAEQVTNLKSIQTMLEAIIHSSDDAISVVDEHGNGIMINPAYSRLTGLKKEEVINQPATADISEGESMHLRVLETRKAVRGVPLKVGPNKRDVIVNVAPVIVDGEIKGSVGVLHDVSEIKSLNRELKRAKRLLESLKAKYSFDEIVGSSSEMQVAIEQAKIAASTPVTILLRGESGTGKELFAHAIHNESNRRSFPFIRVNCAALSETLLESELFGYEEGAFSGARRGGKKGLFEDAEQGSIFLDEIGELSSNMQAKLLRVLQEKEIVRVGGTKAISIDVRVIAATNVHLERAIVKKEFREDLYYRLNKMPIYIPPLRERVNDLHQLTQHLLTKLNQDYGRYVHELTNEALHYLKAYHWPGNVRELENVLARAMIYMEAGATKITKQHLPILTEKVQAPSPPMGKLNVDENKTLQEMMEEYERNVLKQTIEQCGGNKTAAAKRLNISIRSLYYKLDKANID</sequence>
<dbReference type="CDD" id="cd00009">
    <property type="entry name" value="AAA"/>
    <property type="match status" value="1"/>
</dbReference>
<evidence type="ECO:0000259" key="6">
    <source>
        <dbReference type="PROSITE" id="PS50112"/>
    </source>
</evidence>
<dbReference type="FunFam" id="3.40.50.300:FF:000006">
    <property type="entry name" value="DNA-binding transcriptional regulator NtrC"/>
    <property type="match status" value="1"/>
</dbReference>
<dbReference type="PROSITE" id="PS00688">
    <property type="entry name" value="SIGMA54_INTERACT_3"/>
    <property type="match status" value="1"/>
</dbReference>